<accession>A0A6B2JZX3</accession>
<feature type="coiled-coil region" evidence="1">
    <location>
        <begin position="28"/>
        <end position="94"/>
    </location>
</feature>
<feature type="signal peptide" evidence="1">
    <location>
        <begin position="1"/>
        <end position="20"/>
    </location>
</feature>
<dbReference type="InterPro" id="IPR034706">
    <property type="entry name" value="CpoB"/>
</dbReference>
<name>A0A6B2JZX3_9RHOB</name>
<comment type="similarity">
    <text evidence="1">Belongs to the CpoB family.</text>
</comment>
<dbReference type="Pfam" id="PF13174">
    <property type="entry name" value="TPR_6"/>
    <property type="match status" value="1"/>
</dbReference>
<comment type="subcellular location">
    <subcellularLocation>
        <location evidence="1">Periplasm</location>
    </subcellularLocation>
</comment>
<keyword evidence="1" id="KW-0132">Cell division</keyword>
<dbReference type="HAMAP" id="MF_02066">
    <property type="entry name" value="CpoB"/>
    <property type="match status" value="1"/>
</dbReference>
<keyword evidence="1" id="KW-0574">Periplasm</keyword>
<keyword evidence="1" id="KW-0175">Coiled coil</keyword>
<dbReference type="Pfam" id="PF13432">
    <property type="entry name" value="TPR_16"/>
    <property type="match status" value="1"/>
</dbReference>
<organism evidence="2 3">
    <name type="scientific">Pseudoroseicyclus tamaricis</name>
    <dbReference type="NCBI Taxonomy" id="2705421"/>
    <lineage>
        <taxon>Bacteria</taxon>
        <taxon>Pseudomonadati</taxon>
        <taxon>Pseudomonadota</taxon>
        <taxon>Alphaproteobacteria</taxon>
        <taxon>Rhodobacterales</taxon>
        <taxon>Paracoccaceae</taxon>
        <taxon>Pseudoroseicyclus</taxon>
    </lineage>
</organism>
<dbReference type="InterPro" id="IPR019734">
    <property type="entry name" value="TPR_rpt"/>
</dbReference>
<evidence type="ECO:0000256" key="1">
    <source>
        <dbReference type="HAMAP-Rule" id="MF_02066"/>
    </source>
</evidence>
<keyword evidence="3" id="KW-1185">Reference proteome</keyword>
<dbReference type="EMBL" id="JAAGAB010000003">
    <property type="protein sequence ID" value="NDV02219.1"/>
    <property type="molecule type" value="Genomic_DNA"/>
</dbReference>
<sequence length="273" mass="28630" precursor="true">MRAATLALLAALALPGTAPAQEANAETLADIRQQLSALYVEVDKLRGELNSTGFPQGVSGSTPLDRLNAIEAELQRITAKAEELEFRINRITVDGTNRLGDLEFRLCEIEPGCDIGALGDTPSLGGIDSASEVPVPAPPPAEGPQLAVGEQEAFDAAEAAFAEGRYSEAADLYQQYLTTYPGGPLSNAALYKRGDSLEQTGDMQAAARAYLEAFSGAPNGEFADDALFRLGRSLGRLGQAADACVTLAELPTRFPASPLLADTAALRSEFGCP</sequence>
<dbReference type="InterPro" id="IPR011990">
    <property type="entry name" value="TPR-like_helical_dom_sf"/>
</dbReference>
<dbReference type="Gene3D" id="1.25.40.10">
    <property type="entry name" value="Tetratricopeptide repeat domain"/>
    <property type="match status" value="1"/>
</dbReference>
<protein>
    <recommendedName>
        <fullName evidence="1">Cell division coordinator CpoB</fullName>
    </recommendedName>
</protein>
<evidence type="ECO:0000313" key="2">
    <source>
        <dbReference type="EMBL" id="NDV02219.1"/>
    </source>
</evidence>
<dbReference type="GO" id="GO:0043093">
    <property type="term" value="P:FtsZ-dependent cytokinesis"/>
    <property type="evidence" value="ECO:0007669"/>
    <property type="project" value="UniProtKB-UniRule"/>
</dbReference>
<feature type="chain" id="PRO_5025745077" description="Cell division coordinator CpoB" evidence="1">
    <location>
        <begin position="21"/>
        <end position="273"/>
    </location>
</feature>
<dbReference type="GO" id="GO:0030288">
    <property type="term" value="C:outer membrane-bounded periplasmic space"/>
    <property type="evidence" value="ECO:0007669"/>
    <property type="project" value="UniProtKB-UniRule"/>
</dbReference>
<dbReference type="AlphaFoldDB" id="A0A6B2JZX3"/>
<proteinExistence type="inferred from homology"/>
<dbReference type="SUPFAM" id="SSF48452">
    <property type="entry name" value="TPR-like"/>
    <property type="match status" value="1"/>
</dbReference>
<keyword evidence="1" id="KW-0131">Cell cycle</keyword>
<comment type="function">
    <text evidence="1">Mediates coordination of peptidoglycan synthesis and outer membrane constriction during cell division.</text>
</comment>
<keyword evidence="1" id="KW-0732">Signal</keyword>
<evidence type="ECO:0000313" key="3">
    <source>
        <dbReference type="Proteomes" id="UP000474757"/>
    </source>
</evidence>
<dbReference type="Proteomes" id="UP000474757">
    <property type="component" value="Unassembled WGS sequence"/>
</dbReference>
<comment type="caution">
    <text evidence="2">The sequence shown here is derived from an EMBL/GenBank/DDBJ whole genome shotgun (WGS) entry which is preliminary data.</text>
</comment>
<gene>
    <name evidence="1" type="primary">cpoB</name>
    <name evidence="2" type="ORF">GZA08_14710</name>
</gene>
<reference evidence="2 3" key="1">
    <citation type="submission" date="2020-02" db="EMBL/GenBank/DDBJ databases">
        <title>Pseudoroseicyclus tamarix, sp. nov., isolated from offshore sediment of a Tamarix chinensis forest.</title>
        <authorList>
            <person name="Gai Y."/>
        </authorList>
    </citation>
    <scope>NUCLEOTIDE SEQUENCE [LARGE SCALE GENOMIC DNA]</scope>
    <source>
        <strain evidence="2 3">CLL3-39</strain>
    </source>
</reference>